<dbReference type="GO" id="GO:0015562">
    <property type="term" value="F:efflux transmembrane transporter activity"/>
    <property type="evidence" value="ECO:0007669"/>
    <property type="project" value="InterPro"/>
</dbReference>
<evidence type="ECO:0000256" key="2">
    <source>
        <dbReference type="ARBA" id="ARBA00022448"/>
    </source>
</evidence>
<keyword evidence="2 7" id="KW-0813">Transport</keyword>
<feature type="chain" id="PRO_5012510988" description="Protein CyaE" evidence="9">
    <location>
        <begin position="31"/>
        <end position="493"/>
    </location>
</feature>
<dbReference type="Gene3D" id="1.20.1600.10">
    <property type="entry name" value="Outer membrane efflux proteins (OEP)"/>
    <property type="match status" value="1"/>
</dbReference>
<keyword evidence="10" id="KW-0808">Transferase</keyword>
<dbReference type="PANTHER" id="PTHR30026">
    <property type="entry name" value="OUTER MEMBRANE PROTEIN TOLC"/>
    <property type="match status" value="1"/>
</dbReference>
<dbReference type="RefSeq" id="WP_088753441.1">
    <property type="nucleotide sequence ID" value="NZ_NJGV01000001.1"/>
</dbReference>
<keyword evidence="7" id="KW-0204">Cytolysis</keyword>
<keyword evidence="4" id="KW-0812">Transmembrane</keyword>
<evidence type="ECO:0000256" key="4">
    <source>
        <dbReference type="ARBA" id="ARBA00022692"/>
    </source>
</evidence>
<comment type="subcellular location">
    <subcellularLocation>
        <location evidence="7">Cell outer membrane</location>
        <topology evidence="7">Peripheral membrane protein</topology>
    </subcellularLocation>
</comment>
<sequence>MSADLAPRYPRWLAAMGMVAALLAAMPACNGEPAPFDPLLARPPELDRGKLLPGDEQGMVCTSSSFGPGKVLTLADAVDLALCHQPQVQATWASIKLQAAQLGEARAAYLPTLNAGASRYRDGISAEQGSSTRSVGTLYATLTWRLLDFGGRSANQRAADVLLQAASASQDATLQKAMAAAVGLYYEAHSARAAEQARERALQLAHQVLATAIKREQRGVGSLPETLQARSFVAKAELELARAVGQHKRSLVALAVGLGLLDQAGDVPVLTLSSEVEEDPLGLEQNLPGWLQSARQYHPAILAARAQLEAAREKVKVARSEGLPTLDLSASRFINGRPNQAGGSRGDRETVVGLNLNIPVFEGFARNYKIDGAQAQVELREAELRDVQAQVLGDIATTYAEATTALRSMASSRSLLEAAQRAVESVRRKYDAGAADIVEMLNAQSVLSEAELERIRCLSDWRSARLRLLANAGEMGRSSFATSSAPLKPPARP</sequence>
<keyword evidence="5 7" id="KW-0472">Membrane</keyword>
<dbReference type="GO" id="GO:0031640">
    <property type="term" value="P:killing of cells of another organism"/>
    <property type="evidence" value="ECO:0007669"/>
    <property type="project" value="UniProtKB-KW"/>
</dbReference>
<name>A0A225SZN3_9BURK</name>
<dbReference type="EMBL" id="NJGV01000001">
    <property type="protein sequence ID" value="OWY36757.1"/>
    <property type="molecule type" value="Genomic_DNA"/>
</dbReference>
<keyword evidence="3" id="KW-1134">Transmembrane beta strand</keyword>
<evidence type="ECO:0000256" key="7">
    <source>
        <dbReference type="PIRNR" id="PIRNR001892"/>
    </source>
</evidence>
<accession>A0A225SZN3</accession>
<dbReference type="InterPro" id="IPR051906">
    <property type="entry name" value="TolC-like"/>
</dbReference>
<comment type="function">
    <text evidence="7">CyaE is necessary for transport of calmodulin-sensitive adenylate cyclase-hemolysin (cyclolysin).</text>
</comment>
<evidence type="ECO:0000256" key="8">
    <source>
        <dbReference type="SAM" id="Coils"/>
    </source>
</evidence>
<dbReference type="GO" id="GO:0009279">
    <property type="term" value="C:cell outer membrane"/>
    <property type="evidence" value="ECO:0007669"/>
    <property type="project" value="UniProtKB-SubCell"/>
</dbReference>
<reference evidence="10 11" key="1">
    <citation type="journal article" date="2010" name="Int. J. Syst. Evol. Microbiol.">
        <title>Reclassification of Herbaspirillum putei as a later heterotypic synonym of Herbaspirillum huttiense, with the description of H. huttiense subsp. huttiense subsp. nov. and H. huttiense subsp. putei subsp. nov., comb. nov., and description of Herbaspirillum aquaticum sp. nov.</title>
        <authorList>
            <person name="Dobritsa A.P."/>
            <person name="Reddy M.C."/>
            <person name="Samadpour M."/>
        </authorList>
    </citation>
    <scope>NUCLEOTIDE SEQUENCE [LARGE SCALE GENOMIC DNA]</scope>
    <source>
        <strain evidence="10 11">IEH 4430</strain>
    </source>
</reference>
<protein>
    <recommendedName>
        <fullName evidence="7">Protein CyaE</fullName>
    </recommendedName>
</protein>
<evidence type="ECO:0000256" key="9">
    <source>
        <dbReference type="SAM" id="SignalP"/>
    </source>
</evidence>
<keyword evidence="6 7" id="KW-0998">Cell outer membrane</keyword>
<organism evidence="10 11">
    <name type="scientific">Herbaspirillum aquaticum</name>
    <dbReference type="NCBI Taxonomy" id="568783"/>
    <lineage>
        <taxon>Bacteria</taxon>
        <taxon>Pseudomonadati</taxon>
        <taxon>Pseudomonadota</taxon>
        <taxon>Betaproteobacteria</taxon>
        <taxon>Burkholderiales</taxon>
        <taxon>Oxalobacteraceae</taxon>
        <taxon>Herbaspirillum</taxon>
    </lineage>
</organism>
<evidence type="ECO:0000313" key="11">
    <source>
        <dbReference type="Proteomes" id="UP000214747"/>
    </source>
</evidence>
<dbReference type="AlphaFoldDB" id="A0A225SZN3"/>
<dbReference type="InterPro" id="IPR028351">
    <property type="entry name" value="CyaE"/>
</dbReference>
<evidence type="ECO:0000256" key="5">
    <source>
        <dbReference type="ARBA" id="ARBA00023136"/>
    </source>
</evidence>
<gene>
    <name evidence="10" type="ORF">CEJ45_01270</name>
</gene>
<dbReference type="GO" id="GO:0016301">
    <property type="term" value="F:kinase activity"/>
    <property type="evidence" value="ECO:0007669"/>
    <property type="project" value="UniProtKB-KW"/>
</dbReference>
<keyword evidence="9" id="KW-0732">Signal</keyword>
<keyword evidence="7" id="KW-0354">Hemolysis</keyword>
<evidence type="ECO:0000256" key="3">
    <source>
        <dbReference type="ARBA" id="ARBA00022452"/>
    </source>
</evidence>
<evidence type="ECO:0000256" key="1">
    <source>
        <dbReference type="ARBA" id="ARBA00007613"/>
    </source>
</evidence>
<dbReference type="SUPFAM" id="SSF56954">
    <property type="entry name" value="Outer membrane efflux proteins (OEP)"/>
    <property type="match status" value="1"/>
</dbReference>
<dbReference type="Proteomes" id="UP000214747">
    <property type="component" value="Unassembled WGS sequence"/>
</dbReference>
<dbReference type="Pfam" id="PF02321">
    <property type="entry name" value="OEP"/>
    <property type="match status" value="2"/>
</dbReference>
<keyword evidence="10" id="KW-0418">Kinase</keyword>
<feature type="coiled-coil region" evidence="8">
    <location>
        <begin position="370"/>
        <end position="429"/>
    </location>
</feature>
<dbReference type="GO" id="GO:0015288">
    <property type="term" value="F:porin activity"/>
    <property type="evidence" value="ECO:0007669"/>
    <property type="project" value="TreeGrafter"/>
</dbReference>
<dbReference type="PANTHER" id="PTHR30026:SF20">
    <property type="entry name" value="OUTER MEMBRANE PROTEIN TOLC"/>
    <property type="match status" value="1"/>
</dbReference>
<keyword evidence="11" id="KW-1185">Reference proteome</keyword>
<evidence type="ECO:0000256" key="6">
    <source>
        <dbReference type="ARBA" id="ARBA00023237"/>
    </source>
</evidence>
<dbReference type="PIRSF" id="PIRSF001892">
    <property type="entry name" value="CyaE"/>
    <property type="match status" value="1"/>
</dbReference>
<comment type="similarity">
    <text evidence="1 7">Belongs to the outer membrane factor (OMF) (TC 1.B.17) family.</text>
</comment>
<dbReference type="InterPro" id="IPR003423">
    <property type="entry name" value="OMP_efflux"/>
</dbReference>
<feature type="signal peptide" evidence="9">
    <location>
        <begin position="1"/>
        <end position="30"/>
    </location>
</feature>
<evidence type="ECO:0000313" key="10">
    <source>
        <dbReference type="EMBL" id="OWY36757.1"/>
    </source>
</evidence>
<comment type="caution">
    <text evidence="10">The sequence shown here is derived from an EMBL/GenBank/DDBJ whole genome shotgun (WGS) entry which is preliminary data.</text>
</comment>
<proteinExistence type="inferred from homology"/>
<dbReference type="GO" id="GO:1990281">
    <property type="term" value="C:efflux pump complex"/>
    <property type="evidence" value="ECO:0007669"/>
    <property type="project" value="TreeGrafter"/>
</dbReference>
<keyword evidence="8" id="KW-0175">Coiled coil</keyword>